<gene>
    <name evidence="2" type="ORF">PLEOSDRAFT_156303</name>
</gene>
<dbReference type="OrthoDB" id="2915790at2759"/>
<protein>
    <submittedName>
        <fullName evidence="2">Uncharacterized protein</fullName>
    </submittedName>
</protein>
<dbReference type="InParanoid" id="A0A067NY56"/>
<name>A0A067NY56_PLEO1</name>
<organism evidence="2 3">
    <name type="scientific">Pleurotus ostreatus (strain PC15)</name>
    <name type="common">Oyster mushroom</name>
    <dbReference type="NCBI Taxonomy" id="1137138"/>
    <lineage>
        <taxon>Eukaryota</taxon>
        <taxon>Fungi</taxon>
        <taxon>Dikarya</taxon>
        <taxon>Basidiomycota</taxon>
        <taxon>Agaricomycotina</taxon>
        <taxon>Agaricomycetes</taxon>
        <taxon>Agaricomycetidae</taxon>
        <taxon>Agaricales</taxon>
        <taxon>Pleurotineae</taxon>
        <taxon>Pleurotaceae</taxon>
        <taxon>Pleurotus</taxon>
    </lineage>
</organism>
<dbReference type="Proteomes" id="UP000027073">
    <property type="component" value="Unassembled WGS sequence"/>
</dbReference>
<dbReference type="AlphaFoldDB" id="A0A067NY56"/>
<accession>A0A067NY56</accession>
<proteinExistence type="predicted"/>
<dbReference type="STRING" id="1137138.A0A067NY56"/>
<evidence type="ECO:0000313" key="2">
    <source>
        <dbReference type="EMBL" id="KDQ28561.1"/>
    </source>
</evidence>
<evidence type="ECO:0000256" key="1">
    <source>
        <dbReference type="SAM" id="MobiDB-lite"/>
    </source>
</evidence>
<feature type="region of interest" description="Disordered" evidence="1">
    <location>
        <begin position="58"/>
        <end position="108"/>
    </location>
</feature>
<dbReference type="VEuPathDB" id="FungiDB:PLEOSDRAFT_156303"/>
<reference evidence="3" key="1">
    <citation type="journal article" date="2014" name="Proc. Natl. Acad. Sci. U.S.A.">
        <title>Extensive sampling of basidiomycete genomes demonstrates inadequacy of the white-rot/brown-rot paradigm for wood decay fungi.</title>
        <authorList>
            <person name="Riley R."/>
            <person name="Salamov A.A."/>
            <person name="Brown D.W."/>
            <person name="Nagy L.G."/>
            <person name="Floudas D."/>
            <person name="Held B.W."/>
            <person name="Levasseur A."/>
            <person name="Lombard V."/>
            <person name="Morin E."/>
            <person name="Otillar R."/>
            <person name="Lindquist E.A."/>
            <person name="Sun H."/>
            <person name="LaButti K.M."/>
            <person name="Schmutz J."/>
            <person name="Jabbour D."/>
            <person name="Luo H."/>
            <person name="Baker S.E."/>
            <person name="Pisabarro A.G."/>
            <person name="Walton J.D."/>
            <person name="Blanchette R.A."/>
            <person name="Henrissat B."/>
            <person name="Martin F."/>
            <person name="Cullen D."/>
            <person name="Hibbett D.S."/>
            <person name="Grigoriev I.V."/>
        </authorList>
    </citation>
    <scope>NUCLEOTIDE SEQUENCE [LARGE SCALE GENOMIC DNA]</scope>
    <source>
        <strain evidence="3">PC15</strain>
    </source>
</reference>
<feature type="region of interest" description="Disordered" evidence="1">
    <location>
        <begin position="133"/>
        <end position="166"/>
    </location>
</feature>
<dbReference type="HOGENOM" id="CLU_987378_0_0_1"/>
<evidence type="ECO:0000313" key="3">
    <source>
        <dbReference type="Proteomes" id="UP000027073"/>
    </source>
</evidence>
<dbReference type="EMBL" id="KL198007">
    <property type="protein sequence ID" value="KDQ28561.1"/>
    <property type="molecule type" value="Genomic_DNA"/>
</dbReference>
<sequence>MSIHNHPVRSNSSPMRPQLTVILEHEEMPPSSGGTRHVSRINRQIFLKKVRSDIVHERKAGRSTTAHEFSDSDVVSSHYADTEPQPINVDHQEDDTAKSTRSSSPFNINPFIPHGKTMEIPPPRDAVRSGLGKLNTGHDGRRSGLRFSSEPPRKLPEDLTFPAPSTIVKDPALQPLRRPFKDKDSEGCTTWYTGSSNSPIARPPSTFGVYGDLYLHSIRGTNRPPLIWLMDDHSTWQRIEEGCTHPYITDRCLRIRGSGEPSWVLKASLATMRHRKEKVTRS</sequence>